<dbReference type="Gene3D" id="3.30.565.10">
    <property type="entry name" value="Histidine kinase-like ATPase, C-terminal domain"/>
    <property type="match status" value="1"/>
</dbReference>
<keyword evidence="3 4" id="KW-0597">Phosphoprotein</keyword>
<evidence type="ECO:0000256" key="2">
    <source>
        <dbReference type="ARBA" id="ARBA00012438"/>
    </source>
</evidence>
<dbReference type="PANTHER" id="PTHR43547:SF2">
    <property type="entry name" value="HYBRID SIGNAL TRANSDUCTION HISTIDINE KINASE C"/>
    <property type="match status" value="1"/>
</dbReference>
<dbReference type="Pfam" id="PF02518">
    <property type="entry name" value="HATPase_c"/>
    <property type="match status" value="1"/>
</dbReference>
<keyword evidence="9" id="KW-1185">Reference proteome</keyword>
<evidence type="ECO:0000313" key="9">
    <source>
        <dbReference type="Proteomes" id="UP000619743"/>
    </source>
</evidence>
<feature type="modified residue" description="4-aspartylphosphate" evidence="4">
    <location>
        <position position="222"/>
    </location>
</feature>
<dbReference type="OrthoDB" id="8874570at2"/>
<dbReference type="SUPFAM" id="SSF52172">
    <property type="entry name" value="CheY-like"/>
    <property type="match status" value="2"/>
</dbReference>
<protein>
    <recommendedName>
        <fullName evidence="2">histidine kinase</fullName>
        <ecNumber evidence="2">2.7.13.3</ecNumber>
    </recommendedName>
</protein>
<organism evidence="8 9">
    <name type="scientific">Neiella marina</name>
    <dbReference type="NCBI Taxonomy" id="508461"/>
    <lineage>
        <taxon>Bacteria</taxon>
        <taxon>Pseudomonadati</taxon>
        <taxon>Pseudomonadota</taxon>
        <taxon>Gammaproteobacteria</taxon>
        <taxon>Alteromonadales</taxon>
        <taxon>Echinimonadaceae</taxon>
        <taxon>Neiella</taxon>
    </lineage>
</organism>
<dbReference type="Gene3D" id="3.40.50.2300">
    <property type="match status" value="2"/>
</dbReference>
<dbReference type="AlphaFoldDB" id="A0A8J2XMJ2"/>
<dbReference type="PROSITE" id="PS50110">
    <property type="entry name" value="RESPONSE_REGULATORY"/>
    <property type="match status" value="2"/>
</dbReference>
<dbReference type="Proteomes" id="UP000619743">
    <property type="component" value="Unassembled WGS sequence"/>
</dbReference>
<name>A0A8J2XMJ2_9GAMM</name>
<comment type="catalytic activity">
    <reaction evidence="1">
        <text>ATP + protein L-histidine = ADP + protein N-phospho-L-histidine.</text>
        <dbReference type="EC" id="2.7.13.3"/>
    </reaction>
</comment>
<reference evidence="9" key="1">
    <citation type="journal article" date="2019" name="Int. J. Syst. Evol. Microbiol.">
        <title>The Global Catalogue of Microorganisms (GCM) 10K type strain sequencing project: providing services to taxonomists for standard genome sequencing and annotation.</title>
        <authorList>
            <consortium name="The Broad Institute Genomics Platform"/>
            <consortium name="The Broad Institute Genome Sequencing Center for Infectious Disease"/>
            <person name="Wu L."/>
            <person name="Ma J."/>
        </authorList>
    </citation>
    <scope>NUCLEOTIDE SEQUENCE [LARGE SCALE GENOMIC DNA]</scope>
    <source>
        <strain evidence="9">CGMCC 1.10130</strain>
    </source>
</reference>
<sequence length="534" mass="59697">MMKSNAIALVVEDMEAMRKITAQQLRQYGAKEVHQASNGAEALRVLRNHKVDVILSDWNMPVMTGIDFLKAVKESPDWQRIPFVMVTAEAERDKVREAIAYGVSELIIKPFTPHMMRERIERAFKRPARIPSEIRMKQPVEEPPAEVVKPSVDLADVSDSESGQDASKLKEGNILIVDDTPDNLRLLADLLKDDYKVRLANHGRKALDICQGDTPPDLVLLDIMMPEISGYEVLETLREDPATQHIPVIMVTAMTEQEAEIKGIQLGAIEFITKPIQPQLLQMRVRNLMRQIWRVREIQDSYDDMIEAAEAKEAAEQVVRHDIKGPLAGILAAAEQVALNAKRPNMVTELAGDIDTMARQLMNLINLTQIVYKIETNQYTLTPVPVDTIALLQDVVTSTKRVFDSKRITCNVFWPKSKGAESMVCKGEELLMFSVFNNLLKNAFEAARPKSAVRIDIGQNDAQQIEISIANDGVVPEEVRDVFFDKYATEGKSGGSGLGTYSAKLLIEAQLGDIQMDTDEKANSTTITLRLPKP</sequence>
<evidence type="ECO:0000256" key="5">
    <source>
        <dbReference type="SAM" id="MobiDB-lite"/>
    </source>
</evidence>
<feature type="modified residue" description="4-aspartylphosphate" evidence="4">
    <location>
        <position position="57"/>
    </location>
</feature>
<dbReference type="SUPFAM" id="SSF47384">
    <property type="entry name" value="Homodimeric domain of signal transducing histidine kinase"/>
    <property type="match status" value="1"/>
</dbReference>
<dbReference type="InterPro" id="IPR001789">
    <property type="entry name" value="Sig_transdc_resp-reg_receiver"/>
</dbReference>
<dbReference type="EMBL" id="BMDX01000001">
    <property type="protein sequence ID" value="GGA65427.1"/>
    <property type="molecule type" value="Genomic_DNA"/>
</dbReference>
<feature type="domain" description="Histidine kinase" evidence="6">
    <location>
        <begin position="318"/>
        <end position="534"/>
    </location>
</feature>
<evidence type="ECO:0000256" key="3">
    <source>
        <dbReference type="ARBA" id="ARBA00022553"/>
    </source>
</evidence>
<comment type="caution">
    <text evidence="8">The sequence shown here is derived from an EMBL/GenBank/DDBJ whole genome shotgun (WGS) entry which is preliminary data.</text>
</comment>
<dbReference type="GO" id="GO:0000155">
    <property type="term" value="F:phosphorelay sensor kinase activity"/>
    <property type="evidence" value="ECO:0007669"/>
    <property type="project" value="InterPro"/>
</dbReference>
<dbReference type="Pfam" id="PF00072">
    <property type="entry name" value="Response_reg"/>
    <property type="match status" value="2"/>
</dbReference>
<accession>A0A8J2XMJ2</accession>
<dbReference type="InterPro" id="IPR011006">
    <property type="entry name" value="CheY-like_superfamily"/>
</dbReference>
<dbReference type="InterPro" id="IPR036097">
    <property type="entry name" value="HisK_dim/P_sf"/>
</dbReference>
<dbReference type="PANTHER" id="PTHR43547">
    <property type="entry name" value="TWO-COMPONENT HISTIDINE KINASE"/>
    <property type="match status" value="1"/>
</dbReference>
<evidence type="ECO:0000259" key="6">
    <source>
        <dbReference type="PROSITE" id="PS50109"/>
    </source>
</evidence>
<dbReference type="EC" id="2.7.13.3" evidence="2"/>
<dbReference type="SMART" id="SM00387">
    <property type="entry name" value="HATPase_c"/>
    <property type="match status" value="1"/>
</dbReference>
<dbReference type="RefSeq" id="WP_087504361.1">
    <property type="nucleotide sequence ID" value="NZ_BMDX01000001.1"/>
</dbReference>
<gene>
    <name evidence="8" type="ORF">GCM10011369_03630</name>
</gene>
<evidence type="ECO:0000259" key="7">
    <source>
        <dbReference type="PROSITE" id="PS50110"/>
    </source>
</evidence>
<dbReference type="InterPro" id="IPR003594">
    <property type="entry name" value="HATPase_dom"/>
</dbReference>
<dbReference type="PROSITE" id="PS50109">
    <property type="entry name" value="HIS_KIN"/>
    <property type="match status" value="1"/>
</dbReference>
<dbReference type="InterPro" id="IPR003661">
    <property type="entry name" value="HisK_dim/P_dom"/>
</dbReference>
<feature type="domain" description="Response regulatory" evidence="7">
    <location>
        <begin position="173"/>
        <end position="289"/>
    </location>
</feature>
<dbReference type="SUPFAM" id="SSF55874">
    <property type="entry name" value="ATPase domain of HSP90 chaperone/DNA topoisomerase II/histidine kinase"/>
    <property type="match status" value="1"/>
</dbReference>
<evidence type="ECO:0000313" key="8">
    <source>
        <dbReference type="EMBL" id="GGA65427.1"/>
    </source>
</evidence>
<feature type="region of interest" description="Disordered" evidence="5">
    <location>
        <begin position="138"/>
        <end position="166"/>
    </location>
</feature>
<feature type="domain" description="Response regulatory" evidence="7">
    <location>
        <begin position="7"/>
        <end position="124"/>
    </location>
</feature>
<dbReference type="InterPro" id="IPR005467">
    <property type="entry name" value="His_kinase_dom"/>
</dbReference>
<evidence type="ECO:0000256" key="4">
    <source>
        <dbReference type="PROSITE-ProRule" id="PRU00169"/>
    </source>
</evidence>
<dbReference type="CDD" id="cd00082">
    <property type="entry name" value="HisKA"/>
    <property type="match status" value="1"/>
</dbReference>
<evidence type="ECO:0000256" key="1">
    <source>
        <dbReference type="ARBA" id="ARBA00000085"/>
    </source>
</evidence>
<proteinExistence type="predicted"/>
<dbReference type="InterPro" id="IPR036890">
    <property type="entry name" value="HATPase_C_sf"/>
</dbReference>
<dbReference type="SMART" id="SM00448">
    <property type="entry name" value="REC"/>
    <property type="match status" value="2"/>
</dbReference>